<proteinExistence type="predicted"/>
<keyword evidence="2" id="KW-1185">Reference proteome</keyword>
<dbReference type="EMBL" id="JBFRHK010000001">
    <property type="protein sequence ID" value="MEX3743808.1"/>
    <property type="molecule type" value="Genomic_DNA"/>
</dbReference>
<name>A0ABV3VR06_9BACI</name>
<organism evidence="1 2">
    <name type="scientific">Lysinibacillus xylanilyticus</name>
    <dbReference type="NCBI Taxonomy" id="582475"/>
    <lineage>
        <taxon>Bacteria</taxon>
        <taxon>Bacillati</taxon>
        <taxon>Bacillota</taxon>
        <taxon>Bacilli</taxon>
        <taxon>Bacillales</taxon>
        <taxon>Bacillaceae</taxon>
        <taxon>Lysinibacillus</taxon>
    </lineage>
</organism>
<sequence>MQSFWENDYKEDGYYAFGNPSIEVIEQTKNLPPNCWHPFIIIWISKIIIHHI</sequence>
<evidence type="ECO:0000313" key="2">
    <source>
        <dbReference type="Proteomes" id="UP001558534"/>
    </source>
</evidence>
<accession>A0ABV3VR06</accession>
<evidence type="ECO:0000313" key="1">
    <source>
        <dbReference type="EMBL" id="MEX3743808.1"/>
    </source>
</evidence>
<gene>
    <name evidence="1" type="ORF">AB1300_01530</name>
</gene>
<dbReference type="RefSeq" id="WP_368634839.1">
    <property type="nucleotide sequence ID" value="NZ_JBFRHK010000001.1"/>
</dbReference>
<reference evidence="1 2" key="1">
    <citation type="submission" date="2024-07" db="EMBL/GenBank/DDBJ databases">
        <title>Characterization of a bacterium isolated from hydrolysated instant sea cucumber by whole-genome sequencing and metabolomics.</title>
        <authorList>
            <person name="Luo X."/>
            <person name="Zhang Z."/>
            <person name="Zheng Z."/>
            <person name="Zhang W."/>
            <person name="Ming T."/>
            <person name="Jiao L."/>
            <person name="Su X."/>
            <person name="Kong F."/>
            <person name="Xu J."/>
        </authorList>
    </citation>
    <scope>NUCLEOTIDE SEQUENCE [LARGE SCALE GENOMIC DNA]</scope>
    <source>
        <strain evidence="1 2">XL-2024</strain>
    </source>
</reference>
<dbReference type="Proteomes" id="UP001558534">
    <property type="component" value="Unassembled WGS sequence"/>
</dbReference>
<comment type="caution">
    <text evidence="1">The sequence shown here is derived from an EMBL/GenBank/DDBJ whole genome shotgun (WGS) entry which is preliminary data.</text>
</comment>
<protein>
    <submittedName>
        <fullName evidence="1">Uncharacterized protein</fullName>
    </submittedName>
</protein>